<evidence type="ECO:0000313" key="2">
    <source>
        <dbReference type="Proteomes" id="UP001529510"/>
    </source>
</evidence>
<accession>A0ABD0QT70</accession>
<organism evidence="1 2">
    <name type="scientific">Cirrhinus mrigala</name>
    <name type="common">Mrigala</name>
    <dbReference type="NCBI Taxonomy" id="683832"/>
    <lineage>
        <taxon>Eukaryota</taxon>
        <taxon>Metazoa</taxon>
        <taxon>Chordata</taxon>
        <taxon>Craniata</taxon>
        <taxon>Vertebrata</taxon>
        <taxon>Euteleostomi</taxon>
        <taxon>Actinopterygii</taxon>
        <taxon>Neopterygii</taxon>
        <taxon>Teleostei</taxon>
        <taxon>Ostariophysi</taxon>
        <taxon>Cypriniformes</taxon>
        <taxon>Cyprinidae</taxon>
        <taxon>Labeoninae</taxon>
        <taxon>Labeonini</taxon>
        <taxon>Cirrhinus</taxon>
    </lineage>
</organism>
<reference evidence="1 2" key="1">
    <citation type="submission" date="2024-05" db="EMBL/GenBank/DDBJ databases">
        <title>Genome sequencing and assembly of Indian major carp, Cirrhinus mrigala (Hamilton, 1822).</title>
        <authorList>
            <person name="Mohindra V."/>
            <person name="Chowdhury L.M."/>
            <person name="Lal K."/>
            <person name="Jena J.K."/>
        </authorList>
    </citation>
    <scope>NUCLEOTIDE SEQUENCE [LARGE SCALE GENOMIC DNA]</scope>
    <source>
        <strain evidence="1">CM1030</strain>
        <tissue evidence="1">Blood</tissue>
    </source>
</reference>
<feature type="non-terminal residue" evidence="1">
    <location>
        <position position="1"/>
    </location>
</feature>
<dbReference type="Proteomes" id="UP001529510">
    <property type="component" value="Unassembled WGS sequence"/>
</dbReference>
<evidence type="ECO:0000313" key="1">
    <source>
        <dbReference type="EMBL" id="KAL0188446.1"/>
    </source>
</evidence>
<dbReference type="AlphaFoldDB" id="A0ABD0QT70"/>
<dbReference type="EMBL" id="JAMKFB020000007">
    <property type="protein sequence ID" value="KAL0188446.1"/>
    <property type="molecule type" value="Genomic_DNA"/>
</dbReference>
<gene>
    <name evidence="1" type="ORF">M9458_015545</name>
</gene>
<comment type="caution">
    <text evidence="1">The sequence shown here is derived from an EMBL/GenBank/DDBJ whole genome shotgun (WGS) entry which is preliminary data.</text>
</comment>
<feature type="non-terminal residue" evidence="1">
    <location>
        <position position="105"/>
    </location>
</feature>
<keyword evidence="2" id="KW-1185">Reference proteome</keyword>
<name>A0ABD0QT70_CIRMR</name>
<proteinExistence type="predicted"/>
<protein>
    <submittedName>
        <fullName evidence="1">Uncharacterized protein</fullName>
    </submittedName>
</protein>
<sequence>APPSLQLHLDPLLLRLHHGLLDLRFSRQSNLLHLGPPDPQCHPGSSALCLHLGLLSHLLRCRHPSSTMAPPFVGSTVGRLHGCGLGPTCLLLLQVPHVFSLALPS</sequence>